<dbReference type="Gene3D" id="3.40.50.12580">
    <property type="match status" value="1"/>
</dbReference>
<accession>A0A6M8HUE0</accession>
<evidence type="ECO:0000313" key="1">
    <source>
        <dbReference type="EMBL" id="QKE91787.1"/>
    </source>
</evidence>
<proteinExistence type="predicted"/>
<dbReference type="SUPFAM" id="SSF53756">
    <property type="entry name" value="UDP-Glycosyltransferase/glycogen phosphorylase"/>
    <property type="match status" value="1"/>
</dbReference>
<dbReference type="EMBL" id="CP053708">
    <property type="protein sequence ID" value="QKE91787.1"/>
    <property type="molecule type" value="Genomic_DNA"/>
</dbReference>
<gene>
    <name evidence="1" type="ORF">HN018_18655</name>
</gene>
<name>A0A6M8HUE0_9PROT</name>
<reference evidence="1 2" key="1">
    <citation type="journal article" date="2014" name="World J. Microbiol. Biotechnol.">
        <title>Biodiversity and physiological characteristics of Antarctic and Arctic lichens-associated bacteria.</title>
        <authorList>
            <person name="Lee Y.M."/>
            <person name="Kim E.H."/>
            <person name="Lee H.K."/>
            <person name="Hong S.G."/>
        </authorList>
    </citation>
    <scope>NUCLEOTIDE SEQUENCE [LARGE SCALE GENOMIC DNA]</scope>
    <source>
        <strain evidence="1 2">PAMC 26569</strain>
    </source>
</reference>
<dbReference type="InterPro" id="IPR043148">
    <property type="entry name" value="TagF_C"/>
</dbReference>
<evidence type="ECO:0000313" key="2">
    <source>
        <dbReference type="Proteomes" id="UP000500767"/>
    </source>
</evidence>
<sequence>MAEPMRIGFLYNHDASHQVPHTISIAAALAARGVEIEILTSSDEQRAVATALLPAGATVQFTMLDIGPVSRAADLILRHVAPFRRLAILRENLDVLARFDALVVPETTSTLLKTRYGLTSTKLIYLPHGAGDGAVGFQPATRHMDLVLLSGDKVRDRMLALGLITENRHAIVGYPKYDHFNSDPEPRLFDNDKPTVLYNPHVNPLLSSWYPLGIDILDWFASQDRFNLIFAPHVMLFKRLLHTSLVYRTMGYRPGVPRRFLHHPMIRVDKGSRRSIDMSYVRAADIYIGDASSQIYEWIQRPRPAIFFNTRRTDWQGVADYRHWALGDVIETIGDLPVALERAMTRPDAFAAVQRQAALDTFSMSAQPAGERAADAILAFMRTGHR</sequence>
<organism evidence="1 2">
    <name type="scientific">Lichenicola cladoniae</name>
    <dbReference type="NCBI Taxonomy" id="1484109"/>
    <lineage>
        <taxon>Bacteria</taxon>
        <taxon>Pseudomonadati</taxon>
        <taxon>Pseudomonadota</taxon>
        <taxon>Alphaproteobacteria</taxon>
        <taxon>Acetobacterales</taxon>
        <taxon>Acetobacteraceae</taxon>
        <taxon>Lichenicola</taxon>
    </lineage>
</organism>
<keyword evidence="2" id="KW-1185">Reference proteome</keyword>
<dbReference type="RefSeq" id="WP_171835117.1">
    <property type="nucleotide sequence ID" value="NZ_CP053708.1"/>
</dbReference>
<dbReference type="Proteomes" id="UP000500767">
    <property type="component" value="Chromosome"/>
</dbReference>
<protein>
    <submittedName>
        <fullName evidence="1">Uncharacterized protein</fullName>
    </submittedName>
</protein>
<dbReference type="AlphaFoldDB" id="A0A6M8HUE0"/>
<dbReference type="KEGG" id="lck:HN018_18655"/>